<dbReference type="Proteomes" id="UP001605036">
    <property type="component" value="Unassembled WGS sequence"/>
</dbReference>
<organism evidence="1 2">
    <name type="scientific">Riccia fluitans</name>
    <dbReference type="NCBI Taxonomy" id="41844"/>
    <lineage>
        <taxon>Eukaryota</taxon>
        <taxon>Viridiplantae</taxon>
        <taxon>Streptophyta</taxon>
        <taxon>Embryophyta</taxon>
        <taxon>Marchantiophyta</taxon>
        <taxon>Marchantiopsida</taxon>
        <taxon>Marchantiidae</taxon>
        <taxon>Marchantiales</taxon>
        <taxon>Ricciaceae</taxon>
        <taxon>Riccia</taxon>
    </lineage>
</organism>
<accession>A0ABD1YFI8</accession>
<dbReference type="EMBL" id="JBHFFA010000004">
    <property type="protein sequence ID" value="KAL2629554.1"/>
    <property type="molecule type" value="Genomic_DNA"/>
</dbReference>
<reference evidence="1 2" key="1">
    <citation type="submission" date="2024-09" db="EMBL/GenBank/DDBJ databases">
        <title>Chromosome-scale assembly of Riccia fluitans.</title>
        <authorList>
            <person name="Paukszto L."/>
            <person name="Sawicki J."/>
            <person name="Karawczyk K."/>
            <person name="Piernik-Szablinska J."/>
            <person name="Szczecinska M."/>
            <person name="Mazdziarz M."/>
        </authorList>
    </citation>
    <scope>NUCLEOTIDE SEQUENCE [LARGE SCALE GENOMIC DNA]</scope>
    <source>
        <strain evidence="1">Rf_01</strain>
        <tissue evidence="1">Aerial parts of the thallus</tissue>
    </source>
</reference>
<protein>
    <submittedName>
        <fullName evidence="1">Uncharacterized protein</fullName>
    </submittedName>
</protein>
<dbReference type="AlphaFoldDB" id="A0ABD1YFI8"/>
<evidence type="ECO:0000313" key="2">
    <source>
        <dbReference type="Proteomes" id="UP001605036"/>
    </source>
</evidence>
<evidence type="ECO:0000313" key="1">
    <source>
        <dbReference type="EMBL" id="KAL2629554.1"/>
    </source>
</evidence>
<comment type="caution">
    <text evidence="1">The sequence shown here is derived from an EMBL/GenBank/DDBJ whole genome shotgun (WGS) entry which is preliminary data.</text>
</comment>
<keyword evidence="2" id="KW-1185">Reference proteome</keyword>
<sequence length="110" mass="13127">MKLSKSKEYIRVKDEQNDYLRMMKQDRRDLKLPHSYIECMIKVFNEIMNKNDDPNVVPQEDLLNHKPPIPAKLELPPSFEETLEALRQDWYDLAISHSDGEPWTEELDLK</sequence>
<gene>
    <name evidence="1" type="ORF">R1flu_014240</name>
</gene>
<proteinExistence type="predicted"/>
<name>A0ABD1YFI8_9MARC</name>